<evidence type="ECO:0000313" key="3">
    <source>
        <dbReference type="Proteomes" id="UP001151760"/>
    </source>
</evidence>
<name>A0ABQ4ZF36_9ASTR</name>
<reference evidence="2" key="1">
    <citation type="journal article" date="2022" name="Int. J. Mol. Sci.">
        <title>Draft Genome of Tanacetum Coccineum: Genomic Comparison of Closely Related Tanacetum-Family Plants.</title>
        <authorList>
            <person name="Yamashiro T."/>
            <person name="Shiraishi A."/>
            <person name="Nakayama K."/>
            <person name="Satake H."/>
        </authorList>
    </citation>
    <scope>NUCLEOTIDE SEQUENCE</scope>
</reference>
<feature type="compositionally biased region" description="Pro residues" evidence="1">
    <location>
        <begin position="103"/>
        <end position="112"/>
    </location>
</feature>
<feature type="compositionally biased region" description="Polar residues" evidence="1">
    <location>
        <begin position="113"/>
        <end position="129"/>
    </location>
</feature>
<feature type="region of interest" description="Disordered" evidence="1">
    <location>
        <begin position="51"/>
        <end position="129"/>
    </location>
</feature>
<keyword evidence="3" id="KW-1185">Reference proteome</keyword>
<feature type="compositionally biased region" description="Low complexity" evidence="1">
    <location>
        <begin position="90"/>
        <end position="102"/>
    </location>
</feature>
<sequence length="269" mass="29328">MHAPLRESFRDLPEADMKEILHNRMWESKSYQAHEDHMTLYEALEKSMARDNRDQLLSDLAKARKKKKKSQGSHKTPPGSPPPPSPPAGPSGTSGASGASGSSPPPPHPPPSNTQGGQSTSTAAPSSLKTAASAEYTAWTMTDTRIKPSISPIPEELHMGDDTTADEQAFSSSGEDVGRDHIPTVNLRQSWWKPITEDRPATPEPAWSIPSSDLTVPTNNWASALKSTYTPPPENSLLAQIGDMATFMDWYLICVKTHICYISKSTLKQ</sequence>
<protein>
    <submittedName>
        <fullName evidence="2">Uncharacterized protein</fullName>
    </submittedName>
</protein>
<feature type="compositionally biased region" description="Basic residues" evidence="1">
    <location>
        <begin position="63"/>
        <end position="72"/>
    </location>
</feature>
<evidence type="ECO:0000313" key="2">
    <source>
        <dbReference type="EMBL" id="GJS88136.1"/>
    </source>
</evidence>
<reference evidence="2" key="2">
    <citation type="submission" date="2022-01" db="EMBL/GenBank/DDBJ databases">
        <authorList>
            <person name="Yamashiro T."/>
            <person name="Shiraishi A."/>
            <person name="Satake H."/>
            <person name="Nakayama K."/>
        </authorList>
    </citation>
    <scope>NUCLEOTIDE SEQUENCE</scope>
</reference>
<feature type="compositionally biased region" description="Pro residues" evidence="1">
    <location>
        <begin position="78"/>
        <end position="89"/>
    </location>
</feature>
<proteinExistence type="predicted"/>
<comment type="caution">
    <text evidence="2">The sequence shown here is derived from an EMBL/GenBank/DDBJ whole genome shotgun (WGS) entry which is preliminary data.</text>
</comment>
<accession>A0ABQ4ZF36</accession>
<evidence type="ECO:0000256" key="1">
    <source>
        <dbReference type="SAM" id="MobiDB-lite"/>
    </source>
</evidence>
<organism evidence="2 3">
    <name type="scientific">Tanacetum coccineum</name>
    <dbReference type="NCBI Taxonomy" id="301880"/>
    <lineage>
        <taxon>Eukaryota</taxon>
        <taxon>Viridiplantae</taxon>
        <taxon>Streptophyta</taxon>
        <taxon>Embryophyta</taxon>
        <taxon>Tracheophyta</taxon>
        <taxon>Spermatophyta</taxon>
        <taxon>Magnoliopsida</taxon>
        <taxon>eudicotyledons</taxon>
        <taxon>Gunneridae</taxon>
        <taxon>Pentapetalae</taxon>
        <taxon>asterids</taxon>
        <taxon>campanulids</taxon>
        <taxon>Asterales</taxon>
        <taxon>Asteraceae</taxon>
        <taxon>Asteroideae</taxon>
        <taxon>Anthemideae</taxon>
        <taxon>Anthemidinae</taxon>
        <taxon>Tanacetum</taxon>
    </lineage>
</organism>
<gene>
    <name evidence="2" type="ORF">Tco_0770772</name>
</gene>
<dbReference type="Proteomes" id="UP001151760">
    <property type="component" value="Unassembled WGS sequence"/>
</dbReference>
<dbReference type="EMBL" id="BQNB010011251">
    <property type="protein sequence ID" value="GJS88136.1"/>
    <property type="molecule type" value="Genomic_DNA"/>
</dbReference>